<dbReference type="PROSITE" id="PS51412">
    <property type="entry name" value="MACPF_2"/>
    <property type="match status" value="1"/>
</dbReference>
<evidence type="ECO:0000259" key="1">
    <source>
        <dbReference type="PROSITE" id="PS51412"/>
    </source>
</evidence>
<evidence type="ECO:0000313" key="2">
    <source>
        <dbReference type="EMBL" id="KAF2965837.1"/>
    </source>
</evidence>
<accession>A0A7C8N3N5</accession>
<keyword evidence="3" id="KW-1185">Reference proteome</keyword>
<name>A0A7C8N3N5_9PEZI</name>
<proteinExistence type="predicted"/>
<dbReference type="InterPro" id="IPR020864">
    <property type="entry name" value="MACPF"/>
</dbReference>
<dbReference type="Pfam" id="PF01823">
    <property type="entry name" value="MACPF"/>
    <property type="match status" value="1"/>
</dbReference>
<comment type="caution">
    <text evidence="2">The sequence shown here is derived from an EMBL/GenBank/DDBJ whole genome shotgun (WGS) entry which is preliminary data.</text>
</comment>
<gene>
    <name evidence="2" type="ORF">GQX73_g7750</name>
</gene>
<protein>
    <recommendedName>
        <fullName evidence="1">MACPF domain-containing protein</fullName>
    </recommendedName>
</protein>
<dbReference type="AlphaFoldDB" id="A0A7C8N3N5"/>
<sequence>MLEDKTASNSFLQARSHDADRSQLLRLRAGLDESTLPGVEAIGASYNPFGFYASPRSIVTPNIFNWKDAEYESFKYLDKVYQKPKAVGAVQYSESITRQVTGQNIEEFQQNLGASAKVEGSYLFFSGSLSAEFSQDSLRKSECEFSRIQQSITPWALTLTINAETRGFLNKTFRDELDSLDASNEDACNSFFTKYGSHILTGIAMGGRALQTASTNKYKVDQSYSLDVVAKAAYDGLVGKLSAEAQVKYGSAISSFTANSNISSTTTGGDPALGQNLFNGKISVLEEWSKSVVEAPVFVDFTANNPLVPIWQLCASDAQGAKVRSGLSAYYSNHWAPDNAAANRVRADYIDAIRFVQGTVPVGYEKLEPTITILNSLTQFSLSYHKARYSQAGTNKPAVIDIVASRIFDLHPPDGYIDMGITLGSGLEASRLYYKTGEYDPATAIIDLAWGWNSILASGNDHTEPPPNFTRINRNLGPLWSPLASELYLYYTRGDNI</sequence>
<reference evidence="2 3" key="1">
    <citation type="submission" date="2019-12" db="EMBL/GenBank/DDBJ databases">
        <title>Draft genome sequence of the ascomycete Xylaria multiplex DSM 110363.</title>
        <authorList>
            <person name="Buettner E."/>
            <person name="Kellner H."/>
        </authorList>
    </citation>
    <scope>NUCLEOTIDE SEQUENCE [LARGE SCALE GENOMIC DNA]</scope>
    <source>
        <strain evidence="2 3">DSM 110363</strain>
    </source>
</reference>
<dbReference type="OrthoDB" id="1046782at2759"/>
<dbReference type="Proteomes" id="UP000481858">
    <property type="component" value="Unassembled WGS sequence"/>
</dbReference>
<dbReference type="EMBL" id="WUBL01000104">
    <property type="protein sequence ID" value="KAF2965837.1"/>
    <property type="molecule type" value="Genomic_DNA"/>
</dbReference>
<evidence type="ECO:0000313" key="3">
    <source>
        <dbReference type="Proteomes" id="UP000481858"/>
    </source>
</evidence>
<dbReference type="InParanoid" id="A0A7C8N3N5"/>
<organism evidence="2 3">
    <name type="scientific">Xylaria multiplex</name>
    <dbReference type="NCBI Taxonomy" id="323545"/>
    <lineage>
        <taxon>Eukaryota</taxon>
        <taxon>Fungi</taxon>
        <taxon>Dikarya</taxon>
        <taxon>Ascomycota</taxon>
        <taxon>Pezizomycotina</taxon>
        <taxon>Sordariomycetes</taxon>
        <taxon>Xylariomycetidae</taxon>
        <taxon>Xylariales</taxon>
        <taxon>Xylariaceae</taxon>
        <taxon>Xylaria</taxon>
    </lineage>
</organism>
<feature type="domain" description="MACPF" evidence="1">
    <location>
        <begin position="25"/>
        <end position="338"/>
    </location>
</feature>